<dbReference type="GO" id="GO:0016407">
    <property type="term" value="F:acetyltransferase activity"/>
    <property type="evidence" value="ECO:0007669"/>
    <property type="project" value="InterPro"/>
</dbReference>
<reference evidence="3 4" key="1">
    <citation type="submission" date="2017-08" db="EMBL/GenBank/DDBJ databases">
        <title>Complete Genome Sequence of Bacillus kochii Oregon-R-modENCODE STRAIN BDGP4, isolated from Drosophila melanogaster gut.</title>
        <authorList>
            <person name="Wan K.H."/>
            <person name="Yu C."/>
            <person name="Park S."/>
            <person name="Hammonds A.S."/>
            <person name="Booth B.W."/>
            <person name="Celniker S.E."/>
        </authorList>
    </citation>
    <scope>NUCLEOTIDE SEQUENCE [LARGE SCALE GENOMIC DNA]</scope>
    <source>
        <strain evidence="3 4">BDGP4</strain>
    </source>
</reference>
<comment type="similarity">
    <text evidence="1 2">Belongs to the arylamine N-acetyltransferase family.</text>
</comment>
<dbReference type="KEGG" id="bko:CKF48_21445"/>
<accession>A0A248TN59</accession>
<dbReference type="InterPro" id="IPR053710">
    <property type="entry name" value="Arylamine_NAT_domain_sf"/>
</dbReference>
<dbReference type="RefSeq" id="WP_095373210.1">
    <property type="nucleotide sequence ID" value="NZ_CP022983.1"/>
</dbReference>
<dbReference type="PANTHER" id="PTHR11786">
    <property type="entry name" value="N-HYDROXYARYLAMINE O-ACETYLTRANSFERASE"/>
    <property type="match status" value="1"/>
</dbReference>
<organism evidence="3 4">
    <name type="scientific">Cytobacillus kochii</name>
    <dbReference type="NCBI Taxonomy" id="859143"/>
    <lineage>
        <taxon>Bacteria</taxon>
        <taxon>Bacillati</taxon>
        <taxon>Bacillota</taxon>
        <taxon>Bacilli</taxon>
        <taxon>Bacillales</taxon>
        <taxon>Bacillaceae</taxon>
        <taxon>Cytobacillus</taxon>
    </lineage>
</organism>
<dbReference type="EMBL" id="CP022983">
    <property type="protein sequence ID" value="ASV69646.1"/>
    <property type="molecule type" value="Genomic_DNA"/>
</dbReference>
<sequence>MTDLTMKFKEKIHFQEKITFNNLDEVLRKTTNIFPFENTSIMARSTTPITKELIEETCLNNGFGGVCYHLNPLLFYVLKDEGLDVKLVKGNVYDHTNQTWSSTGDTHVFIILTKENKPFLVDTGFGNNLPLKAVPLDGEEVKSANGFFRITYNNDEYILNMKKNGVHDWKTGYKFSLANTIQSEDELTTIQDTIIHSESSPFNKGYLFTSIREYETVTLTESSYTLNVGGNITKRKVATAEFLQLAKDLFGITLKNK</sequence>
<dbReference type="InterPro" id="IPR038765">
    <property type="entry name" value="Papain-like_cys_pep_sf"/>
</dbReference>
<evidence type="ECO:0000256" key="2">
    <source>
        <dbReference type="RuleBase" id="RU003452"/>
    </source>
</evidence>
<dbReference type="PANTHER" id="PTHR11786:SF0">
    <property type="entry name" value="ARYLAMINE N-ACETYLTRANSFERASE 4-RELATED"/>
    <property type="match status" value="1"/>
</dbReference>
<evidence type="ECO:0000256" key="1">
    <source>
        <dbReference type="ARBA" id="ARBA00006547"/>
    </source>
</evidence>
<dbReference type="Proteomes" id="UP000215137">
    <property type="component" value="Chromosome"/>
</dbReference>
<proteinExistence type="inferred from homology"/>
<evidence type="ECO:0000313" key="3">
    <source>
        <dbReference type="EMBL" id="ASV69646.1"/>
    </source>
</evidence>
<keyword evidence="4" id="KW-1185">Reference proteome</keyword>
<dbReference type="SUPFAM" id="SSF54001">
    <property type="entry name" value="Cysteine proteinases"/>
    <property type="match status" value="1"/>
</dbReference>
<dbReference type="Gene3D" id="3.30.2140.20">
    <property type="match status" value="1"/>
</dbReference>
<dbReference type="OrthoDB" id="7181050at2"/>
<dbReference type="AlphaFoldDB" id="A0A248TN59"/>
<dbReference type="Pfam" id="PF00797">
    <property type="entry name" value="Acetyltransf_2"/>
    <property type="match status" value="1"/>
</dbReference>
<name>A0A248TN59_9BACI</name>
<protein>
    <recommendedName>
        <fullName evidence="5">Arylamine N-acetyltransferase</fullName>
    </recommendedName>
</protein>
<dbReference type="PRINTS" id="PR01543">
    <property type="entry name" value="ANATRNSFRASE"/>
</dbReference>
<evidence type="ECO:0008006" key="5">
    <source>
        <dbReference type="Google" id="ProtNLM"/>
    </source>
</evidence>
<evidence type="ECO:0000313" key="4">
    <source>
        <dbReference type="Proteomes" id="UP000215137"/>
    </source>
</evidence>
<dbReference type="InterPro" id="IPR001447">
    <property type="entry name" value="Arylamine_N-AcTrfase"/>
</dbReference>
<gene>
    <name evidence="3" type="ORF">CKF48_21445</name>
</gene>